<comment type="caution">
    <text evidence="4">The sequence shown here is derived from an EMBL/GenBank/DDBJ whole genome shotgun (WGS) entry which is preliminary data.</text>
</comment>
<evidence type="ECO:0000256" key="1">
    <source>
        <dbReference type="ARBA" id="ARBA00005662"/>
    </source>
</evidence>
<evidence type="ECO:0000313" key="5">
    <source>
        <dbReference type="Proteomes" id="UP000321491"/>
    </source>
</evidence>
<sequence>MKKNMIFILLMFVAISVAACSHSEQQGREHGEKAPSELKQKQLKQTITLAAIGDILIHESVYETAREKKEYNFIPYFQYVKPYLQKVDIGFANQESMIGGSEIGLSTYSAFNSPHEVGDALKDVGIDIVSMANNHTLDRGEKAILHAIRHWEKIGMMYVGSYKSQEDRDNLRVIETPEGISVAFLAYTYGTNGIPVPTGKDYLVNLIQKDVIERDIKEAKEKADVVVVSYHFGIEYERMPSEEQRDLVQFAADQGARLVLGHHPHVLQPIEWVEGKDGHQTLAIYSLGNFLSGQIGLERQIGGIFQCEITKTFEKDASHKIEIHSPAFMPTFVHVNEWKPRPMFQLTDDDLPQARQHYEEVKQHMNQFVPDLQFIEE</sequence>
<feature type="chain" id="PRO_5039531266" evidence="2">
    <location>
        <begin position="20"/>
        <end position="377"/>
    </location>
</feature>
<accession>A0A511V518</accession>
<proteinExistence type="inferred from homology"/>
<evidence type="ECO:0000259" key="3">
    <source>
        <dbReference type="SMART" id="SM00854"/>
    </source>
</evidence>
<dbReference type="EMBL" id="BJXW01000037">
    <property type="protein sequence ID" value="GEN32302.1"/>
    <property type="molecule type" value="Genomic_DNA"/>
</dbReference>
<dbReference type="InterPro" id="IPR052169">
    <property type="entry name" value="CW_Biosynth-Accessory"/>
</dbReference>
<dbReference type="AlphaFoldDB" id="A0A511V518"/>
<keyword evidence="5" id="KW-1185">Reference proteome</keyword>
<reference evidence="4 5" key="1">
    <citation type="submission" date="2019-07" db="EMBL/GenBank/DDBJ databases">
        <title>Whole genome shotgun sequence of Cerasibacillus quisquiliarum NBRC 102429.</title>
        <authorList>
            <person name="Hosoyama A."/>
            <person name="Uohara A."/>
            <person name="Ohji S."/>
            <person name="Ichikawa N."/>
        </authorList>
    </citation>
    <scope>NUCLEOTIDE SEQUENCE [LARGE SCALE GENOMIC DNA]</scope>
    <source>
        <strain evidence="4 5">NBRC 102429</strain>
    </source>
</reference>
<name>A0A511V518_9BACI</name>
<dbReference type="Proteomes" id="UP000321491">
    <property type="component" value="Unassembled WGS sequence"/>
</dbReference>
<feature type="signal peptide" evidence="2">
    <location>
        <begin position="1"/>
        <end position="19"/>
    </location>
</feature>
<dbReference type="OrthoDB" id="9810906at2"/>
<dbReference type="InterPro" id="IPR019079">
    <property type="entry name" value="Capsule_synth_CapA"/>
</dbReference>
<dbReference type="Gene3D" id="3.60.21.10">
    <property type="match status" value="1"/>
</dbReference>
<dbReference type="PANTHER" id="PTHR33393">
    <property type="entry name" value="POLYGLUTAMINE SYNTHESIS ACCESSORY PROTEIN RV0574C-RELATED"/>
    <property type="match status" value="1"/>
</dbReference>
<keyword evidence="2" id="KW-0732">Signal</keyword>
<dbReference type="SUPFAM" id="SSF56300">
    <property type="entry name" value="Metallo-dependent phosphatases"/>
    <property type="match status" value="1"/>
</dbReference>
<comment type="similarity">
    <text evidence="1">Belongs to the CapA family.</text>
</comment>
<dbReference type="InterPro" id="IPR029052">
    <property type="entry name" value="Metallo-depent_PP-like"/>
</dbReference>
<evidence type="ECO:0000313" key="4">
    <source>
        <dbReference type="EMBL" id="GEN32302.1"/>
    </source>
</evidence>
<protein>
    <submittedName>
        <fullName evidence="4">Capsular polysaccharide biosynthesis protein</fullName>
    </submittedName>
</protein>
<dbReference type="PANTHER" id="PTHR33393:SF12">
    <property type="entry name" value="CAPSULE BIOSYNTHESIS PROTEIN CAPA"/>
    <property type="match status" value="1"/>
</dbReference>
<evidence type="ECO:0000256" key="2">
    <source>
        <dbReference type="SAM" id="SignalP"/>
    </source>
</evidence>
<dbReference type="Pfam" id="PF09587">
    <property type="entry name" value="PGA_cap"/>
    <property type="match status" value="1"/>
</dbReference>
<dbReference type="PROSITE" id="PS51257">
    <property type="entry name" value="PROKAR_LIPOPROTEIN"/>
    <property type="match status" value="1"/>
</dbReference>
<organism evidence="4 5">
    <name type="scientific">Cerasibacillus quisquiliarum</name>
    <dbReference type="NCBI Taxonomy" id="227865"/>
    <lineage>
        <taxon>Bacteria</taxon>
        <taxon>Bacillati</taxon>
        <taxon>Bacillota</taxon>
        <taxon>Bacilli</taxon>
        <taxon>Bacillales</taxon>
        <taxon>Bacillaceae</taxon>
        <taxon>Cerasibacillus</taxon>
    </lineage>
</organism>
<dbReference type="SMART" id="SM00854">
    <property type="entry name" value="PGA_cap"/>
    <property type="match status" value="1"/>
</dbReference>
<dbReference type="RefSeq" id="WP_146938657.1">
    <property type="nucleotide sequence ID" value="NZ_BJXW01000037.1"/>
</dbReference>
<gene>
    <name evidence="4" type="ORF">CQU01_25400</name>
</gene>
<feature type="domain" description="Capsule synthesis protein CapA" evidence="3">
    <location>
        <begin position="48"/>
        <end position="294"/>
    </location>
</feature>
<dbReference type="CDD" id="cd07381">
    <property type="entry name" value="MPP_CapA"/>
    <property type="match status" value="1"/>
</dbReference>